<organism evidence="2 3">
    <name type="scientific">Tachysurus vachellii</name>
    <name type="common">Darkbarbel catfish</name>
    <name type="synonym">Pelteobagrus vachellii</name>
    <dbReference type="NCBI Taxonomy" id="175792"/>
    <lineage>
        <taxon>Eukaryota</taxon>
        <taxon>Metazoa</taxon>
        <taxon>Chordata</taxon>
        <taxon>Craniata</taxon>
        <taxon>Vertebrata</taxon>
        <taxon>Euteleostomi</taxon>
        <taxon>Actinopterygii</taxon>
        <taxon>Neopterygii</taxon>
        <taxon>Teleostei</taxon>
        <taxon>Ostariophysi</taxon>
        <taxon>Siluriformes</taxon>
        <taxon>Bagridae</taxon>
        <taxon>Tachysurus</taxon>
    </lineage>
</organism>
<name>A0AA88MQW2_TACVA</name>
<proteinExistence type="predicted"/>
<comment type="caution">
    <text evidence="2">The sequence shown here is derived from an EMBL/GenBank/DDBJ whole genome shotgun (WGS) entry which is preliminary data.</text>
</comment>
<evidence type="ECO:0000313" key="2">
    <source>
        <dbReference type="EMBL" id="KAK2843290.1"/>
    </source>
</evidence>
<evidence type="ECO:0000313" key="3">
    <source>
        <dbReference type="Proteomes" id="UP001187315"/>
    </source>
</evidence>
<dbReference type="AlphaFoldDB" id="A0AA88MQW2"/>
<gene>
    <name evidence="2" type="ORF">Q7C36_011505</name>
</gene>
<dbReference type="Proteomes" id="UP001187315">
    <property type="component" value="Unassembled WGS sequence"/>
</dbReference>
<dbReference type="EMBL" id="JAVHJS010000011">
    <property type="protein sequence ID" value="KAK2843290.1"/>
    <property type="molecule type" value="Genomic_DNA"/>
</dbReference>
<accession>A0AA88MQW2</accession>
<sequence>MTAIKALPKDSWRALVPLPPSTVIKRCEFSGLAAHSVCGSTLSFTPWEVVEEEETAGQGPVGTQSQRGDSSPPLGRRQESEGPGLS</sequence>
<keyword evidence="3" id="KW-1185">Reference proteome</keyword>
<reference evidence="2" key="1">
    <citation type="submission" date="2023-08" db="EMBL/GenBank/DDBJ databases">
        <title>Pelteobagrus vachellii genome.</title>
        <authorList>
            <person name="Liu H."/>
        </authorList>
    </citation>
    <scope>NUCLEOTIDE SEQUENCE</scope>
    <source>
        <strain evidence="2">PRFRI_2022a</strain>
        <tissue evidence="2">Muscle</tissue>
    </source>
</reference>
<protein>
    <submittedName>
        <fullName evidence="2">Uncharacterized protein</fullName>
    </submittedName>
</protein>
<feature type="region of interest" description="Disordered" evidence="1">
    <location>
        <begin position="49"/>
        <end position="86"/>
    </location>
</feature>
<evidence type="ECO:0000256" key="1">
    <source>
        <dbReference type="SAM" id="MobiDB-lite"/>
    </source>
</evidence>